<feature type="transmembrane region" description="Helical" evidence="1">
    <location>
        <begin position="9"/>
        <end position="29"/>
    </location>
</feature>
<dbReference type="GO" id="GO:0015937">
    <property type="term" value="P:coenzyme A biosynthetic process"/>
    <property type="evidence" value="ECO:0007669"/>
    <property type="project" value="TreeGrafter"/>
</dbReference>
<dbReference type="InterPro" id="IPR003382">
    <property type="entry name" value="Flavoprotein"/>
</dbReference>
<sequence>MSAPGFDRLLFVGTGAASAAFLPFWLNWLQLTHPALDTRVVLTRTAQRFVTREALAGFSARPVLTDGWPDEPSRSALHVELAEWAEAIVVYPATLHFTARLALGLADSPALLAAQCATAPIAVAPSLPPGGADSAAYRGHQEALRQRDNVVVVPPQPGLSRTTGRQDAWVCADLPVVLTELSALHAGAAR</sequence>
<feature type="domain" description="Flavoprotein" evidence="2">
    <location>
        <begin position="9"/>
        <end position="115"/>
    </location>
</feature>
<dbReference type="EC" id="4.1.1.36" evidence="3"/>
<dbReference type="GO" id="GO:0004633">
    <property type="term" value="F:phosphopantothenoylcysteine decarboxylase activity"/>
    <property type="evidence" value="ECO:0007669"/>
    <property type="project" value="UniProtKB-EC"/>
</dbReference>
<dbReference type="GO" id="GO:0004632">
    <property type="term" value="F:phosphopantothenate--cysteine ligase activity"/>
    <property type="evidence" value="ECO:0007669"/>
    <property type="project" value="UniProtKB-EC"/>
</dbReference>
<dbReference type="GO" id="GO:0010181">
    <property type="term" value="F:FMN binding"/>
    <property type="evidence" value="ECO:0007669"/>
    <property type="project" value="TreeGrafter"/>
</dbReference>
<accession>A0A7W7CC21</accession>
<evidence type="ECO:0000313" key="3">
    <source>
        <dbReference type="EMBL" id="MBB4678373.1"/>
    </source>
</evidence>
<dbReference type="PANTHER" id="PTHR14359">
    <property type="entry name" value="HOMO-OLIGOMERIC FLAVIN CONTAINING CYS DECARBOXYLASE FAMILY"/>
    <property type="match status" value="1"/>
</dbReference>
<organism evidence="3 4">
    <name type="scientific">Crossiella cryophila</name>
    <dbReference type="NCBI Taxonomy" id="43355"/>
    <lineage>
        <taxon>Bacteria</taxon>
        <taxon>Bacillati</taxon>
        <taxon>Actinomycetota</taxon>
        <taxon>Actinomycetes</taxon>
        <taxon>Pseudonocardiales</taxon>
        <taxon>Pseudonocardiaceae</taxon>
        <taxon>Crossiella</taxon>
    </lineage>
</organism>
<comment type="caution">
    <text evidence="3">The sequence shown here is derived from an EMBL/GenBank/DDBJ whole genome shotgun (WGS) entry which is preliminary data.</text>
</comment>
<dbReference type="GO" id="GO:0071513">
    <property type="term" value="C:phosphopantothenoylcysteine decarboxylase complex"/>
    <property type="evidence" value="ECO:0007669"/>
    <property type="project" value="TreeGrafter"/>
</dbReference>
<dbReference type="Gene3D" id="3.40.50.1950">
    <property type="entry name" value="Flavin prenyltransferase-like"/>
    <property type="match status" value="1"/>
</dbReference>
<evidence type="ECO:0000259" key="2">
    <source>
        <dbReference type="Pfam" id="PF02441"/>
    </source>
</evidence>
<protein>
    <submittedName>
        <fullName evidence="3">Phosphopantothenoylcysteine decarboxylase/phosphopantothenate--cysteine ligase</fullName>
        <ecNumber evidence="3">4.1.1.36</ecNumber>
        <ecNumber evidence="3">6.3.2.5</ecNumber>
    </submittedName>
</protein>
<dbReference type="PANTHER" id="PTHR14359:SF6">
    <property type="entry name" value="PHOSPHOPANTOTHENOYLCYSTEINE DECARBOXYLASE"/>
    <property type="match status" value="1"/>
</dbReference>
<reference evidence="3 4" key="1">
    <citation type="submission" date="2020-08" db="EMBL/GenBank/DDBJ databases">
        <title>Sequencing the genomes of 1000 actinobacteria strains.</title>
        <authorList>
            <person name="Klenk H.-P."/>
        </authorList>
    </citation>
    <scope>NUCLEOTIDE SEQUENCE [LARGE SCALE GENOMIC DNA]</scope>
    <source>
        <strain evidence="3 4">DSM 44230</strain>
    </source>
</reference>
<dbReference type="Proteomes" id="UP000533598">
    <property type="component" value="Unassembled WGS sequence"/>
</dbReference>
<dbReference type="AlphaFoldDB" id="A0A7W7CC21"/>
<dbReference type="InterPro" id="IPR036551">
    <property type="entry name" value="Flavin_trans-like"/>
</dbReference>
<keyword evidence="3" id="KW-0436">Ligase</keyword>
<keyword evidence="3" id="KW-0456">Lyase</keyword>
<dbReference type="SUPFAM" id="SSF52507">
    <property type="entry name" value="Homo-oligomeric flavin-containing Cys decarboxylases, HFCD"/>
    <property type="match status" value="1"/>
</dbReference>
<dbReference type="EC" id="6.3.2.5" evidence="3"/>
<dbReference type="Pfam" id="PF02441">
    <property type="entry name" value="Flavoprotein"/>
    <property type="match status" value="1"/>
</dbReference>
<keyword evidence="1" id="KW-0812">Transmembrane</keyword>
<proteinExistence type="predicted"/>
<dbReference type="RefSeq" id="WP_185004210.1">
    <property type="nucleotide sequence ID" value="NZ_BAAAUI010000028.1"/>
</dbReference>
<dbReference type="EMBL" id="JACHMH010000001">
    <property type="protein sequence ID" value="MBB4678373.1"/>
    <property type="molecule type" value="Genomic_DNA"/>
</dbReference>
<keyword evidence="4" id="KW-1185">Reference proteome</keyword>
<evidence type="ECO:0000256" key="1">
    <source>
        <dbReference type="SAM" id="Phobius"/>
    </source>
</evidence>
<keyword evidence="1" id="KW-0472">Membrane</keyword>
<name>A0A7W7CC21_9PSEU</name>
<evidence type="ECO:0000313" key="4">
    <source>
        <dbReference type="Proteomes" id="UP000533598"/>
    </source>
</evidence>
<gene>
    <name evidence="3" type="ORF">HNR67_004491</name>
</gene>
<keyword evidence="1" id="KW-1133">Transmembrane helix</keyword>